<dbReference type="InterPro" id="IPR036291">
    <property type="entry name" value="NAD(P)-bd_dom_sf"/>
</dbReference>
<dbReference type="Gene3D" id="3.90.25.10">
    <property type="entry name" value="UDP-galactose 4-epimerase, domain 1"/>
    <property type="match status" value="1"/>
</dbReference>
<evidence type="ECO:0000256" key="1">
    <source>
        <dbReference type="ARBA" id="ARBA00010944"/>
    </source>
</evidence>
<dbReference type="GO" id="GO:0019305">
    <property type="term" value="P:dTDP-rhamnose biosynthetic process"/>
    <property type="evidence" value="ECO:0007669"/>
    <property type="project" value="TreeGrafter"/>
</dbReference>
<keyword evidence="2" id="KW-0521">NADP</keyword>
<evidence type="ECO:0000313" key="4">
    <source>
        <dbReference type="EMBL" id="MCA9390534.1"/>
    </source>
</evidence>
<proteinExistence type="inferred from homology"/>
<reference evidence="4" key="2">
    <citation type="journal article" date="2021" name="Microbiome">
        <title>Successional dynamics and alternative stable states in a saline activated sludge microbial community over 9 years.</title>
        <authorList>
            <person name="Wang Y."/>
            <person name="Ye J."/>
            <person name="Ju F."/>
            <person name="Liu L."/>
            <person name="Boyd J.A."/>
            <person name="Deng Y."/>
            <person name="Parks D.H."/>
            <person name="Jiang X."/>
            <person name="Yin X."/>
            <person name="Woodcroft B.J."/>
            <person name="Tyson G.W."/>
            <person name="Hugenholtz P."/>
            <person name="Polz M.F."/>
            <person name="Zhang T."/>
        </authorList>
    </citation>
    <scope>NUCLEOTIDE SEQUENCE</scope>
    <source>
        <strain evidence="4">HKST-UBA01</strain>
    </source>
</reference>
<dbReference type="Pfam" id="PF04321">
    <property type="entry name" value="RmlD_sub_bind"/>
    <property type="match status" value="1"/>
</dbReference>
<dbReference type="Proteomes" id="UP000701698">
    <property type="component" value="Unassembled WGS sequence"/>
</dbReference>
<dbReference type="EMBL" id="JAGQKX010000122">
    <property type="protein sequence ID" value="MCA9390534.1"/>
    <property type="molecule type" value="Genomic_DNA"/>
</dbReference>
<dbReference type="EC" id="1.1.1.133" evidence="2"/>
<dbReference type="InterPro" id="IPR029903">
    <property type="entry name" value="RmlD-like-bd"/>
</dbReference>
<dbReference type="PANTHER" id="PTHR10491">
    <property type="entry name" value="DTDP-4-DEHYDRORHAMNOSE REDUCTASE"/>
    <property type="match status" value="1"/>
</dbReference>
<dbReference type="AlphaFoldDB" id="A0A955RPR7"/>
<comment type="caution">
    <text evidence="4">The sequence shown here is derived from an EMBL/GenBank/DDBJ whole genome shotgun (WGS) entry which is preliminary data.</text>
</comment>
<dbReference type="GO" id="GO:0005829">
    <property type="term" value="C:cytosol"/>
    <property type="evidence" value="ECO:0007669"/>
    <property type="project" value="TreeGrafter"/>
</dbReference>
<dbReference type="SUPFAM" id="SSF51735">
    <property type="entry name" value="NAD(P)-binding Rossmann-fold domains"/>
    <property type="match status" value="1"/>
</dbReference>
<comment type="pathway">
    <text evidence="2">Carbohydrate biosynthesis; dTDP-L-rhamnose biosynthesis.</text>
</comment>
<evidence type="ECO:0000256" key="2">
    <source>
        <dbReference type="RuleBase" id="RU364082"/>
    </source>
</evidence>
<dbReference type="CDD" id="cd05254">
    <property type="entry name" value="dTDP_HR_like_SDR_e"/>
    <property type="match status" value="1"/>
</dbReference>
<evidence type="ECO:0000259" key="3">
    <source>
        <dbReference type="Pfam" id="PF04321"/>
    </source>
</evidence>
<name>A0A955RPR7_UNCKA</name>
<dbReference type="GO" id="GO:0008831">
    <property type="term" value="F:dTDP-4-dehydrorhamnose reductase activity"/>
    <property type="evidence" value="ECO:0007669"/>
    <property type="project" value="UniProtKB-EC"/>
</dbReference>
<feature type="domain" description="RmlD-like substrate binding" evidence="3">
    <location>
        <begin position="6"/>
        <end position="284"/>
    </location>
</feature>
<dbReference type="InterPro" id="IPR005913">
    <property type="entry name" value="dTDP_dehydrorham_reduct"/>
</dbReference>
<dbReference type="Gene3D" id="3.40.50.720">
    <property type="entry name" value="NAD(P)-binding Rossmann-like Domain"/>
    <property type="match status" value="1"/>
</dbReference>
<comment type="similarity">
    <text evidence="1 2">Belongs to the dTDP-4-dehydrorhamnose reductase family.</text>
</comment>
<comment type="function">
    <text evidence="2">Catalyzes the reduction of dTDP-6-deoxy-L-lyxo-4-hexulose to yield dTDP-L-rhamnose.</text>
</comment>
<sequence>MMNKPTILITGATGMLGSVLSPILAKDFNLLTPAHRDLDITKADTLALFLQQKAPDIVVHLASITDLELCERDHELADLVNVNGTKNIIQALPRESVFLFLSTGAVYTPVNKLTNGFTENDPCESPNYYGVTKLKAEAFVRAHPNHYILRTNWLYGGPQDKKFLSKILPNVQNGERVSIVDDVYGSPTSTFDLSYMIKDILAKNAPFGIYNAVNSGSGSRLDMIMHAATTLGLDTTIIKPISSDMFPQTLTRHQYAILNNEKFSHTLYRPREWQEALADYLLTYYSQD</sequence>
<protein>
    <recommendedName>
        <fullName evidence="2">dTDP-4-dehydrorhamnose reductase</fullName>
        <ecNumber evidence="2">1.1.1.133</ecNumber>
    </recommendedName>
</protein>
<organism evidence="4 5">
    <name type="scientific">candidate division WWE3 bacterium</name>
    <dbReference type="NCBI Taxonomy" id="2053526"/>
    <lineage>
        <taxon>Bacteria</taxon>
        <taxon>Katanobacteria</taxon>
    </lineage>
</organism>
<keyword evidence="2" id="KW-0560">Oxidoreductase</keyword>
<gene>
    <name evidence="4" type="ORF">KC571_03960</name>
</gene>
<accession>A0A955RPR7</accession>
<evidence type="ECO:0000313" key="5">
    <source>
        <dbReference type="Proteomes" id="UP000701698"/>
    </source>
</evidence>
<dbReference type="PANTHER" id="PTHR10491:SF4">
    <property type="entry name" value="METHIONINE ADENOSYLTRANSFERASE 2 SUBUNIT BETA"/>
    <property type="match status" value="1"/>
</dbReference>
<reference evidence="4" key="1">
    <citation type="submission" date="2020-04" db="EMBL/GenBank/DDBJ databases">
        <authorList>
            <person name="Zhang T."/>
        </authorList>
    </citation>
    <scope>NUCLEOTIDE SEQUENCE</scope>
    <source>
        <strain evidence="4">HKST-UBA01</strain>
    </source>
</reference>